<organism evidence="2 3">
    <name type="scientific">Salinigranum rubrum</name>
    <dbReference type="NCBI Taxonomy" id="755307"/>
    <lineage>
        <taxon>Archaea</taxon>
        <taxon>Methanobacteriati</taxon>
        <taxon>Methanobacteriota</taxon>
        <taxon>Stenosarchaea group</taxon>
        <taxon>Halobacteria</taxon>
        <taxon>Halobacteriales</taxon>
        <taxon>Haloferacaceae</taxon>
        <taxon>Salinigranum</taxon>
    </lineage>
</organism>
<protein>
    <submittedName>
        <fullName evidence="2">Uncharacterized protein</fullName>
    </submittedName>
</protein>
<evidence type="ECO:0000256" key="1">
    <source>
        <dbReference type="SAM" id="MobiDB-lite"/>
    </source>
</evidence>
<feature type="region of interest" description="Disordered" evidence="1">
    <location>
        <begin position="1"/>
        <end position="20"/>
    </location>
</feature>
<sequence length="66" mass="7103">MTRDPSESSKRDESMSTFGRQCRRTFLRTAGTVVALGGSSTVAAGSDTGKGFDQRYGQFGYGKTQN</sequence>
<dbReference type="Proteomes" id="UP000236584">
    <property type="component" value="Chromosome"/>
</dbReference>
<keyword evidence="3" id="KW-1185">Reference proteome</keyword>
<gene>
    <name evidence="2" type="ORF">C2R22_08945</name>
</gene>
<evidence type="ECO:0000313" key="3">
    <source>
        <dbReference type="Proteomes" id="UP000236584"/>
    </source>
</evidence>
<dbReference type="EMBL" id="CP026309">
    <property type="protein sequence ID" value="AUV81759.1"/>
    <property type="molecule type" value="Genomic_DNA"/>
</dbReference>
<accession>A0A2I8VKZ8</accession>
<feature type="compositionally biased region" description="Basic and acidic residues" evidence="1">
    <location>
        <begin position="1"/>
        <end position="14"/>
    </location>
</feature>
<proteinExistence type="predicted"/>
<dbReference type="KEGG" id="srub:C2R22_08945"/>
<name>A0A2I8VKZ8_9EURY</name>
<reference evidence="2 3" key="1">
    <citation type="submission" date="2018-01" db="EMBL/GenBank/DDBJ databases">
        <title>Complete genome sequence of Salinigranum rubrum GX10T, an extremely halophilic archaeon isolated from a marine solar saltern.</title>
        <authorList>
            <person name="Han S."/>
        </authorList>
    </citation>
    <scope>NUCLEOTIDE SEQUENCE [LARGE SCALE GENOMIC DNA]</scope>
    <source>
        <strain evidence="2 3">GX10</strain>
    </source>
</reference>
<dbReference type="AlphaFoldDB" id="A0A2I8VKZ8"/>
<evidence type="ECO:0000313" key="2">
    <source>
        <dbReference type="EMBL" id="AUV81759.1"/>
    </source>
</evidence>